<keyword evidence="7" id="KW-1185">Reference proteome</keyword>
<dbReference type="KEGG" id="mng:MNEG_11928"/>
<feature type="coiled-coil region" evidence="3">
    <location>
        <begin position="412"/>
        <end position="439"/>
    </location>
</feature>
<gene>
    <name evidence="6" type="ORF">MNEG_11928</name>
</gene>
<dbReference type="STRING" id="145388.A0A0D2KJL8"/>
<dbReference type="PANTHER" id="PTHR24346">
    <property type="entry name" value="MAP/MICROTUBULE AFFINITY-REGULATING KINASE"/>
    <property type="match status" value="1"/>
</dbReference>
<evidence type="ECO:0000313" key="6">
    <source>
        <dbReference type="EMBL" id="KIY96033.1"/>
    </source>
</evidence>
<keyword evidence="1" id="KW-0547">Nucleotide-binding</keyword>
<dbReference type="SUPFAM" id="SSF56112">
    <property type="entry name" value="Protein kinase-like (PK-like)"/>
    <property type="match status" value="1"/>
</dbReference>
<dbReference type="InterPro" id="IPR011009">
    <property type="entry name" value="Kinase-like_dom_sf"/>
</dbReference>
<dbReference type="GO" id="GO:0005524">
    <property type="term" value="F:ATP binding"/>
    <property type="evidence" value="ECO:0007669"/>
    <property type="project" value="UniProtKB-KW"/>
</dbReference>
<dbReference type="PANTHER" id="PTHR24346:SF30">
    <property type="entry name" value="MATERNAL EMBRYONIC LEUCINE ZIPPER KINASE"/>
    <property type="match status" value="1"/>
</dbReference>
<evidence type="ECO:0000256" key="4">
    <source>
        <dbReference type="SAM" id="MobiDB-lite"/>
    </source>
</evidence>
<dbReference type="InterPro" id="IPR000719">
    <property type="entry name" value="Prot_kinase_dom"/>
</dbReference>
<accession>A0A0D2KJL8</accession>
<feature type="compositionally biased region" description="Low complexity" evidence="4">
    <location>
        <begin position="538"/>
        <end position="551"/>
    </location>
</feature>
<evidence type="ECO:0000259" key="5">
    <source>
        <dbReference type="PROSITE" id="PS50011"/>
    </source>
</evidence>
<dbReference type="AlphaFoldDB" id="A0A0D2KJL8"/>
<dbReference type="GO" id="GO:0004674">
    <property type="term" value="F:protein serine/threonine kinase activity"/>
    <property type="evidence" value="ECO:0007669"/>
    <property type="project" value="TreeGrafter"/>
</dbReference>
<evidence type="ECO:0000256" key="3">
    <source>
        <dbReference type="SAM" id="Coils"/>
    </source>
</evidence>
<dbReference type="SMART" id="SM00220">
    <property type="entry name" value="S_TKc"/>
    <property type="match status" value="1"/>
</dbReference>
<dbReference type="Pfam" id="PF00069">
    <property type="entry name" value="Pkinase"/>
    <property type="match status" value="1"/>
</dbReference>
<dbReference type="Proteomes" id="UP000054498">
    <property type="component" value="Unassembled WGS sequence"/>
</dbReference>
<sequence length="699" mass="72442">MEESLFRQLYSRNEPGLARLPGSYFRERLELMKGSLDGSAYVGSMVLPDGRAVVVKGFKKDGAACWADLSMAKAEIDAHEELGPRLLYPFHVPRLLAVCEDNKTAHLVFEHGGRPFRQACRELSPAEVLEVCRAVVRDVAPLLVLLHDEGWCYSDLKSDQLLLRRRPDGGWVVPLIDFGGLRRTHSSSAAAFTAKWAAPEAGPAVLRQLYGMEQDSCALAAVMGPAYDTWALGAILAEALAGAHPWDVPAPRDGGDGDNDDEYEAAVVRRIMDDPLAYRRAPAVHGAPACLRDFLDGALEPDPAARATCLELCFSEFGEAAGALDPLDWVPQVREALPLMTALAERRGARGTEALAAAAAAHAAEVAALSAGAAGREAALQGRVAVLEAAAREAAAWEQLKDKAATAAAATHAALVDENAVLKAQVAALQARLAELKGAGRAAVAAAAATSGTSGSWGGSVRGASRTSSVCSGDDGGLCAELLVLRPASPRLSLDGGSEVEAEQEQKDKKESCTMAPGTVAEAVTKAAAEGCGELHTASRASSRSVSPSTSQFAETPADTDTEAGCGSCTGTSIAAPVVGAMKPCVIARVAAACSTTDSDRASTRGDAFASLDAASGCEADAAAVIAVVSLNSSNDGASSKKLQPKSGGAKHPYVGLGRCDVRTPVERVQGAAHKLRKEAGKAAALFKGLLCVRAHAGR</sequence>
<feature type="domain" description="Protein kinase" evidence="5">
    <location>
        <begin position="25"/>
        <end position="318"/>
    </location>
</feature>
<reference evidence="6 7" key="1">
    <citation type="journal article" date="2013" name="BMC Genomics">
        <title>Reconstruction of the lipid metabolism for the microalga Monoraphidium neglectum from its genome sequence reveals characteristics suitable for biofuel production.</title>
        <authorList>
            <person name="Bogen C."/>
            <person name="Al-Dilaimi A."/>
            <person name="Albersmeier A."/>
            <person name="Wichmann J."/>
            <person name="Grundmann M."/>
            <person name="Rupp O."/>
            <person name="Lauersen K.J."/>
            <person name="Blifernez-Klassen O."/>
            <person name="Kalinowski J."/>
            <person name="Goesmann A."/>
            <person name="Mussgnug J.H."/>
            <person name="Kruse O."/>
        </authorList>
    </citation>
    <scope>NUCLEOTIDE SEQUENCE [LARGE SCALE GENOMIC DNA]</scope>
    <source>
        <strain evidence="6 7">SAG 48.87</strain>
    </source>
</reference>
<keyword evidence="3" id="KW-0175">Coiled coil</keyword>
<feature type="region of interest" description="Disordered" evidence="4">
    <location>
        <begin position="493"/>
        <end position="515"/>
    </location>
</feature>
<dbReference type="GO" id="GO:0005737">
    <property type="term" value="C:cytoplasm"/>
    <property type="evidence" value="ECO:0007669"/>
    <property type="project" value="TreeGrafter"/>
</dbReference>
<organism evidence="6 7">
    <name type="scientific">Monoraphidium neglectum</name>
    <dbReference type="NCBI Taxonomy" id="145388"/>
    <lineage>
        <taxon>Eukaryota</taxon>
        <taxon>Viridiplantae</taxon>
        <taxon>Chlorophyta</taxon>
        <taxon>core chlorophytes</taxon>
        <taxon>Chlorophyceae</taxon>
        <taxon>CS clade</taxon>
        <taxon>Sphaeropleales</taxon>
        <taxon>Selenastraceae</taxon>
        <taxon>Monoraphidium</taxon>
    </lineage>
</organism>
<protein>
    <recommendedName>
        <fullName evidence="5">Protein kinase domain-containing protein</fullName>
    </recommendedName>
</protein>
<dbReference type="GO" id="GO:0035556">
    <property type="term" value="P:intracellular signal transduction"/>
    <property type="evidence" value="ECO:0007669"/>
    <property type="project" value="TreeGrafter"/>
</dbReference>
<name>A0A0D2KJL8_9CHLO</name>
<feature type="region of interest" description="Disordered" evidence="4">
    <location>
        <begin position="537"/>
        <end position="564"/>
    </location>
</feature>
<dbReference type="EMBL" id="KK103192">
    <property type="protein sequence ID" value="KIY96033.1"/>
    <property type="molecule type" value="Genomic_DNA"/>
</dbReference>
<dbReference type="PROSITE" id="PS50011">
    <property type="entry name" value="PROTEIN_KINASE_DOM"/>
    <property type="match status" value="1"/>
</dbReference>
<keyword evidence="2" id="KW-0067">ATP-binding</keyword>
<evidence type="ECO:0000313" key="7">
    <source>
        <dbReference type="Proteomes" id="UP000054498"/>
    </source>
</evidence>
<evidence type="ECO:0000256" key="2">
    <source>
        <dbReference type="ARBA" id="ARBA00022840"/>
    </source>
</evidence>
<dbReference type="GeneID" id="25729239"/>
<dbReference type="Gene3D" id="1.10.510.10">
    <property type="entry name" value="Transferase(Phosphotransferase) domain 1"/>
    <property type="match status" value="1"/>
</dbReference>
<proteinExistence type="predicted"/>
<evidence type="ECO:0000256" key="1">
    <source>
        <dbReference type="ARBA" id="ARBA00022741"/>
    </source>
</evidence>
<dbReference type="RefSeq" id="XP_013895053.1">
    <property type="nucleotide sequence ID" value="XM_014039599.1"/>
</dbReference>